<evidence type="ECO:0000259" key="2">
    <source>
        <dbReference type="Pfam" id="PF02470"/>
    </source>
</evidence>
<dbReference type="InterPro" id="IPR052336">
    <property type="entry name" value="MlaD_Phospholipid_Transporter"/>
</dbReference>
<accession>A0A318RU17</accession>
<keyword evidence="1" id="KW-0472">Membrane</keyword>
<keyword evidence="1" id="KW-0812">Transmembrane</keyword>
<sequence>MKRPDVRRMTASAGQVARRPIEKHSTLTLGIITVTVIALLLVALLQFAGAGIGKTSYQAEFAQAAGVSSGDSVTVAGVPVGTVKATRLAGDHVVVTLEINDDVRLGTETRASIQLTTLLGSRYVDLKPGGGGTLPDNRIGLSHTSVPYDLQQLINNATTTFEQVDFKDIGETMTTLSDQLEGTPEVIPQVLTNVQSLATIMADRRSQIGTLLTSTKQLTDVVRGQQANLGSLIAQGAQVLQEINSRRAVINQLFQATTNLVDQLQTIVVDNRAQIDALLTNLNGMLASLARNDDLLRNTLQILPVPVRNFANASGTGNEVDFSAQSGPFLDSWMCAVSGRANQLNLPEYLKDCK</sequence>
<dbReference type="NCBIfam" id="TIGR00996">
    <property type="entry name" value="Mtu_fam_mce"/>
    <property type="match status" value="1"/>
</dbReference>
<keyword evidence="5" id="KW-1185">Reference proteome</keyword>
<keyword evidence="1" id="KW-1133">Transmembrane helix</keyword>
<dbReference type="Proteomes" id="UP000247591">
    <property type="component" value="Unassembled WGS sequence"/>
</dbReference>
<dbReference type="InterPro" id="IPR003399">
    <property type="entry name" value="Mce/MlaD"/>
</dbReference>
<proteinExistence type="predicted"/>
<evidence type="ECO:0000313" key="4">
    <source>
        <dbReference type="EMBL" id="PYE16290.1"/>
    </source>
</evidence>
<evidence type="ECO:0000256" key="1">
    <source>
        <dbReference type="SAM" id="Phobius"/>
    </source>
</evidence>
<dbReference type="PANTHER" id="PTHR33371:SF18">
    <property type="entry name" value="MCE-FAMILY PROTEIN MCE3C"/>
    <property type="match status" value="1"/>
</dbReference>
<organism evidence="4 5">
    <name type="scientific">Williamsia limnetica</name>
    <dbReference type="NCBI Taxonomy" id="882452"/>
    <lineage>
        <taxon>Bacteria</taxon>
        <taxon>Bacillati</taxon>
        <taxon>Actinomycetota</taxon>
        <taxon>Actinomycetes</taxon>
        <taxon>Mycobacteriales</taxon>
        <taxon>Nocardiaceae</taxon>
        <taxon>Williamsia</taxon>
    </lineage>
</organism>
<name>A0A318RU17_WILLI</name>
<dbReference type="Pfam" id="PF02470">
    <property type="entry name" value="MlaD"/>
    <property type="match status" value="1"/>
</dbReference>
<dbReference type="Pfam" id="PF11887">
    <property type="entry name" value="Mce4_CUP1"/>
    <property type="match status" value="1"/>
</dbReference>
<feature type="domain" description="Mammalian cell entry C-terminal" evidence="3">
    <location>
        <begin position="138"/>
        <end position="340"/>
    </location>
</feature>
<evidence type="ECO:0000259" key="3">
    <source>
        <dbReference type="Pfam" id="PF11887"/>
    </source>
</evidence>
<dbReference type="PANTHER" id="PTHR33371">
    <property type="entry name" value="INTERMEMBRANE PHOSPHOLIPID TRANSPORT SYSTEM BINDING PROTEIN MLAD-RELATED"/>
    <property type="match status" value="1"/>
</dbReference>
<comment type="caution">
    <text evidence="4">The sequence shown here is derived from an EMBL/GenBank/DDBJ whole genome shotgun (WGS) entry which is preliminary data.</text>
</comment>
<gene>
    <name evidence="4" type="ORF">DFR67_10841</name>
</gene>
<reference evidence="4 5" key="1">
    <citation type="submission" date="2018-06" db="EMBL/GenBank/DDBJ databases">
        <title>Genomic Encyclopedia of Type Strains, Phase IV (KMG-IV): sequencing the most valuable type-strain genomes for metagenomic binning, comparative biology and taxonomic classification.</title>
        <authorList>
            <person name="Goeker M."/>
        </authorList>
    </citation>
    <scope>NUCLEOTIDE SEQUENCE [LARGE SCALE GENOMIC DNA]</scope>
    <source>
        <strain evidence="4 5">DSM 45521</strain>
    </source>
</reference>
<feature type="domain" description="Mce/MlaD" evidence="2">
    <location>
        <begin position="54"/>
        <end position="129"/>
    </location>
</feature>
<evidence type="ECO:0000313" key="5">
    <source>
        <dbReference type="Proteomes" id="UP000247591"/>
    </source>
</evidence>
<dbReference type="EMBL" id="QJSP01000008">
    <property type="protein sequence ID" value="PYE16290.1"/>
    <property type="molecule type" value="Genomic_DNA"/>
</dbReference>
<dbReference type="AlphaFoldDB" id="A0A318RU17"/>
<dbReference type="InterPro" id="IPR024516">
    <property type="entry name" value="Mce_C"/>
</dbReference>
<dbReference type="GO" id="GO:0005576">
    <property type="term" value="C:extracellular region"/>
    <property type="evidence" value="ECO:0007669"/>
    <property type="project" value="TreeGrafter"/>
</dbReference>
<dbReference type="InterPro" id="IPR005693">
    <property type="entry name" value="Mce"/>
</dbReference>
<protein>
    <submittedName>
        <fullName evidence="4">Virulence factor Mce-like protein</fullName>
    </submittedName>
</protein>
<feature type="transmembrane region" description="Helical" evidence="1">
    <location>
        <begin position="27"/>
        <end position="48"/>
    </location>
</feature>